<evidence type="ECO:0000256" key="5">
    <source>
        <dbReference type="ARBA" id="ARBA00022970"/>
    </source>
</evidence>
<feature type="transmembrane region" description="Helical" evidence="9">
    <location>
        <begin position="96"/>
        <end position="115"/>
    </location>
</feature>
<reference evidence="10 11" key="1">
    <citation type="journal article" date="2019" name="Int. J. Syst. Evol. Microbiol.">
        <title>The Global Catalogue of Microorganisms (GCM) 10K type strain sequencing project: providing services to taxonomists for standard genome sequencing and annotation.</title>
        <authorList>
            <consortium name="The Broad Institute Genomics Platform"/>
            <consortium name="The Broad Institute Genome Sequencing Center for Infectious Disease"/>
            <person name="Wu L."/>
            <person name="Ma J."/>
        </authorList>
    </citation>
    <scope>NUCLEOTIDE SEQUENCE [LARGE SCALE GENOMIC DNA]</scope>
    <source>
        <strain evidence="10 11">JCM 13004</strain>
    </source>
</reference>
<dbReference type="PANTHER" id="PTHR11795">
    <property type="entry name" value="BRANCHED-CHAIN AMINO ACID TRANSPORT SYSTEM PERMEASE PROTEIN LIVH"/>
    <property type="match status" value="1"/>
</dbReference>
<evidence type="ECO:0000256" key="7">
    <source>
        <dbReference type="ARBA" id="ARBA00023136"/>
    </source>
</evidence>
<gene>
    <name evidence="10" type="ORF">GCM10009665_63320</name>
</gene>
<evidence type="ECO:0000313" key="10">
    <source>
        <dbReference type="EMBL" id="GAA1265424.1"/>
    </source>
</evidence>
<dbReference type="PANTHER" id="PTHR11795:SF442">
    <property type="entry name" value="ABC TRANSPORTER ATP-BINDING PROTEIN"/>
    <property type="match status" value="1"/>
</dbReference>
<evidence type="ECO:0000256" key="9">
    <source>
        <dbReference type="SAM" id="Phobius"/>
    </source>
</evidence>
<dbReference type="EMBL" id="BAAALF010000169">
    <property type="protein sequence ID" value="GAA1265424.1"/>
    <property type="molecule type" value="Genomic_DNA"/>
</dbReference>
<comment type="similarity">
    <text evidence="8">Belongs to the binding-protein-dependent transport system permease family. LivHM subfamily.</text>
</comment>
<evidence type="ECO:0000256" key="1">
    <source>
        <dbReference type="ARBA" id="ARBA00004651"/>
    </source>
</evidence>
<evidence type="ECO:0000256" key="8">
    <source>
        <dbReference type="ARBA" id="ARBA00037998"/>
    </source>
</evidence>
<accession>A0ABN1WWA1</accession>
<keyword evidence="5" id="KW-0029">Amino-acid transport</keyword>
<evidence type="ECO:0000256" key="2">
    <source>
        <dbReference type="ARBA" id="ARBA00022448"/>
    </source>
</evidence>
<keyword evidence="3" id="KW-1003">Cell membrane</keyword>
<feature type="transmembrane region" description="Helical" evidence="9">
    <location>
        <begin position="61"/>
        <end position="84"/>
    </location>
</feature>
<keyword evidence="11" id="KW-1185">Reference proteome</keyword>
<comment type="caution">
    <text evidence="10">The sequence shown here is derived from an EMBL/GenBank/DDBJ whole genome shotgun (WGS) entry which is preliminary data.</text>
</comment>
<evidence type="ECO:0000256" key="3">
    <source>
        <dbReference type="ARBA" id="ARBA00022475"/>
    </source>
</evidence>
<organism evidence="10 11">
    <name type="scientific">Kitasatospora nipponensis</name>
    <dbReference type="NCBI Taxonomy" id="258049"/>
    <lineage>
        <taxon>Bacteria</taxon>
        <taxon>Bacillati</taxon>
        <taxon>Actinomycetota</taxon>
        <taxon>Actinomycetes</taxon>
        <taxon>Kitasatosporales</taxon>
        <taxon>Streptomycetaceae</taxon>
        <taxon>Kitasatospora</taxon>
    </lineage>
</organism>
<evidence type="ECO:0000256" key="4">
    <source>
        <dbReference type="ARBA" id="ARBA00022692"/>
    </source>
</evidence>
<keyword evidence="7 9" id="KW-0472">Membrane</keyword>
<keyword evidence="4 9" id="KW-0812">Transmembrane</keyword>
<feature type="transmembrane region" description="Helical" evidence="9">
    <location>
        <begin position="255"/>
        <end position="278"/>
    </location>
</feature>
<dbReference type="Proteomes" id="UP001500037">
    <property type="component" value="Unassembled WGS sequence"/>
</dbReference>
<comment type="subcellular location">
    <subcellularLocation>
        <location evidence="1">Cell membrane</location>
        <topology evidence="1">Multi-pass membrane protein</topology>
    </subcellularLocation>
</comment>
<evidence type="ECO:0000256" key="6">
    <source>
        <dbReference type="ARBA" id="ARBA00022989"/>
    </source>
</evidence>
<dbReference type="InterPro" id="IPR001851">
    <property type="entry name" value="ABC_transp_permease"/>
</dbReference>
<keyword evidence="6 9" id="KW-1133">Transmembrane helix</keyword>
<keyword evidence="2" id="KW-0813">Transport</keyword>
<dbReference type="Pfam" id="PF02653">
    <property type="entry name" value="BPD_transp_2"/>
    <property type="match status" value="1"/>
</dbReference>
<dbReference type="InterPro" id="IPR052157">
    <property type="entry name" value="BCAA_transport_permease"/>
</dbReference>
<protein>
    <recommendedName>
        <fullName evidence="12">Amino acid/amide ABC transporter membrane protein 1 (HAAT family)</fullName>
    </recommendedName>
</protein>
<name>A0ABN1WWA1_9ACTN</name>
<evidence type="ECO:0008006" key="12">
    <source>
        <dbReference type="Google" id="ProtNLM"/>
    </source>
</evidence>
<feature type="transmembrane region" description="Helical" evidence="9">
    <location>
        <begin position="140"/>
        <end position="160"/>
    </location>
</feature>
<feature type="transmembrane region" description="Helical" evidence="9">
    <location>
        <begin position="12"/>
        <end position="31"/>
    </location>
</feature>
<proteinExistence type="inferred from homology"/>
<sequence>MLDANLVPAVDGVAYGLLLFVAAAGLTLAFGTGNVLNLAHGTLYAVGGYTAAALGDGSWAGLLLAAVAGTAAAAGGGVLVAALTAPLRRRGHLAQALLTCGLGLIGAGLLSTAAGPDELPVVLPPGLGGSLLLLGHRFPVHRLALIAVAGVLAVAGHLLLTRTRAGALVRATVDDPQMVAACLGTDPRRVHTAVLTAGGALAGLAGVLGAPVIGPGPRAADTVLLLSLAVVVLGGPGSVGGALLAAVAIGEVQTLGVVLLPDLAPYLLFTALAAALLLRGRRERAGRSTP</sequence>
<evidence type="ECO:0000313" key="11">
    <source>
        <dbReference type="Proteomes" id="UP001500037"/>
    </source>
</evidence>
<feature type="transmembrane region" description="Helical" evidence="9">
    <location>
        <begin position="223"/>
        <end position="249"/>
    </location>
</feature>
<dbReference type="CDD" id="cd06582">
    <property type="entry name" value="TM_PBP1_LivH_like"/>
    <property type="match status" value="1"/>
</dbReference>